<name>A0A174M6A2_9FIRM</name>
<gene>
    <name evidence="2" type="ORF">ERS852551_00394</name>
</gene>
<protein>
    <submittedName>
        <fullName evidence="2">Domain of uncharacterized function (DUF2088)</fullName>
    </submittedName>
</protein>
<dbReference type="Gene3D" id="3.40.50.11440">
    <property type="match status" value="1"/>
</dbReference>
<feature type="domain" description="LarA-like N-terminal" evidence="1">
    <location>
        <begin position="31"/>
        <end position="191"/>
    </location>
</feature>
<dbReference type="RefSeq" id="WP_055243912.1">
    <property type="nucleotide sequence ID" value="NZ_CABIWA010000001.1"/>
</dbReference>
<evidence type="ECO:0000259" key="1">
    <source>
        <dbReference type="Pfam" id="PF09861"/>
    </source>
</evidence>
<organism evidence="2 3">
    <name type="scientific">Anaerotruncus colihominis</name>
    <dbReference type="NCBI Taxonomy" id="169435"/>
    <lineage>
        <taxon>Bacteria</taxon>
        <taxon>Bacillati</taxon>
        <taxon>Bacillota</taxon>
        <taxon>Clostridia</taxon>
        <taxon>Eubacteriales</taxon>
        <taxon>Oscillospiraceae</taxon>
        <taxon>Anaerotruncus</taxon>
    </lineage>
</organism>
<dbReference type="Proteomes" id="UP000095765">
    <property type="component" value="Unassembled WGS sequence"/>
</dbReference>
<dbReference type="OrthoDB" id="9788398at2"/>
<sequence>MNIFEKLFAQTEIPKLYPVHFTLPRGTIKRAEIEALLFGEFAEKRLDCQIRPGMSVAIAVGSREITNLAEIVKTVVEFVKRSGGIPFIFPAMGSHGGAAAEGQLKVLSGYGVTEAAMGCPIRSSMETVQISTTAGGLPVHIDKYADEADGIIVIGRIKPHTDFRGKYESGLMKMLTIGLGKQYGANLCHSMGMSNMPETIEAYAGEVLRLKNVICGVGIIEDAFHATYRLTVVPGGEIADREPALLSEAKSLIPCIPFRKIDVLVLDEIGKDISGAGMDPNVTGRSQAMGVSQPFVERIAVLDLTDKSHHNGSGIGGADVTTQRFVDKLDLEITYPNCITSHDLNGMKIPAIMPNDRLAVKLALNTCIGNEPALGYRMVWMKNTLSLDSFHVTKALLPEVEENPLLQRAGEGFYPRFDENGSVIHE</sequence>
<dbReference type="EMBL" id="CZBE01000002">
    <property type="protein sequence ID" value="CUP30666.1"/>
    <property type="molecule type" value="Genomic_DNA"/>
</dbReference>
<evidence type="ECO:0000313" key="2">
    <source>
        <dbReference type="EMBL" id="CUP30666.1"/>
    </source>
</evidence>
<accession>A0A174M6A2</accession>
<dbReference type="Pfam" id="PF09861">
    <property type="entry name" value="Lar_N"/>
    <property type="match status" value="1"/>
</dbReference>
<dbReference type="GO" id="GO:0050043">
    <property type="term" value="F:lactate racemase activity"/>
    <property type="evidence" value="ECO:0007669"/>
    <property type="project" value="InterPro"/>
</dbReference>
<reference evidence="2 3" key="1">
    <citation type="submission" date="2015-09" db="EMBL/GenBank/DDBJ databases">
        <authorList>
            <consortium name="Pathogen Informatics"/>
        </authorList>
    </citation>
    <scope>NUCLEOTIDE SEQUENCE [LARGE SCALE GENOMIC DNA]</scope>
    <source>
        <strain evidence="2 3">2789STDY5834939</strain>
    </source>
</reference>
<dbReference type="InterPro" id="IPR018657">
    <property type="entry name" value="LarA-like_N"/>
</dbReference>
<dbReference type="AlphaFoldDB" id="A0A174M6A2"/>
<evidence type="ECO:0000313" key="3">
    <source>
        <dbReference type="Proteomes" id="UP000095765"/>
    </source>
</evidence>
<proteinExistence type="predicted"/>